<evidence type="ECO:0000256" key="2">
    <source>
        <dbReference type="ARBA" id="ARBA00023034"/>
    </source>
</evidence>
<dbReference type="RefSeq" id="WP_138044032.1">
    <property type="nucleotide sequence ID" value="NZ_VBZC01000005.1"/>
</dbReference>
<evidence type="ECO:0000256" key="4">
    <source>
        <dbReference type="ARBA" id="ARBA00023136"/>
    </source>
</evidence>
<comment type="subcellular location">
    <subcellularLocation>
        <location evidence="1">Golgi apparatus membrane</location>
        <topology evidence="1">Peripheral membrane protein</topology>
        <orientation evidence="1">Cytoplasmic side</orientation>
    </subcellularLocation>
</comment>
<proteinExistence type="predicted"/>
<protein>
    <submittedName>
        <fullName evidence="5">GPP34 family phosphoprotein</fullName>
    </submittedName>
</protein>
<evidence type="ECO:0000256" key="3">
    <source>
        <dbReference type="ARBA" id="ARBA00023121"/>
    </source>
</evidence>
<organism evidence="5 6">
    <name type="scientific">Streptomyces montanus</name>
    <dbReference type="NCBI Taxonomy" id="2580423"/>
    <lineage>
        <taxon>Bacteria</taxon>
        <taxon>Bacillati</taxon>
        <taxon>Actinomycetota</taxon>
        <taxon>Actinomycetes</taxon>
        <taxon>Kitasatosporales</taxon>
        <taxon>Streptomycetaceae</taxon>
        <taxon>Streptomyces</taxon>
    </lineage>
</organism>
<evidence type="ECO:0000313" key="5">
    <source>
        <dbReference type="EMBL" id="TLS47117.1"/>
    </source>
</evidence>
<dbReference type="AlphaFoldDB" id="A0A5R9FSX6"/>
<dbReference type="GO" id="GO:0005737">
    <property type="term" value="C:cytoplasm"/>
    <property type="evidence" value="ECO:0007669"/>
    <property type="project" value="UniProtKB-ARBA"/>
</dbReference>
<accession>A0A5R9FSX6</accession>
<evidence type="ECO:0000256" key="1">
    <source>
        <dbReference type="ARBA" id="ARBA00004255"/>
    </source>
</evidence>
<evidence type="ECO:0000313" key="6">
    <source>
        <dbReference type="Proteomes" id="UP000305906"/>
    </source>
</evidence>
<keyword evidence="3" id="KW-0446">Lipid-binding</keyword>
<sequence length="217" mass="23864">MHQTLPQRLYLLCYTVDKGKFELTNLQGRGQLLRAAALTQLTLDGLLAAKGGKVARRAAKPPSDPFLAEVWRDVPAEKPKHWLQFVHNKAHTAERPIREQLAATGAITIQHERWLGLLAVDRVAVNDPQQVLALQERVRNAVLLGSDPAAIPVDELTMAVFATEVEVTSVFTGNERRTHKQALKTLAAHYDGVVPGLRKALRDSFLSSRAVGGGWGM</sequence>
<dbReference type="Proteomes" id="UP000305906">
    <property type="component" value="Unassembled WGS sequence"/>
</dbReference>
<keyword evidence="4" id="KW-0472">Membrane</keyword>
<dbReference type="Gene3D" id="1.10.3630.10">
    <property type="entry name" value="yeast vps74-n-term truncation variant domain like"/>
    <property type="match status" value="1"/>
</dbReference>
<name>A0A5R9FSX6_9ACTN</name>
<dbReference type="EMBL" id="VBZC01000005">
    <property type="protein sequence ID" value="TLS47117.1"/>
    <property type="molecule type" value="Genomic_DNA"/>
</dbReference>
<keyword evidence="2" id="KW-0333">Golgi apparatus</keyword>
<reference evidence="5 6" key="1">
    <citation type="submission" date="2019-05" db="EMBL/GenBank/DDBJ databases">
        <title>Streptomyces sp. NEAU-C151, a novel actinomycete isolated from soil.</title>
        <authorList>
            <person name="Han L."/>
            <person name="Jiang H."/>
        </authorList>
    </citation>
    <scope>NUCLEOTIDE SEQUENCE [LARGE SCALE GENOMIC DNA]</scope>
    <source>
        <strain evidence="5 6">NEAU-C151</strain>
    </source>
</reference>
<gene>
    <name evidence="5" type="ORF">FE633_06105</name>
</gene>
<dbReference type="InterPro" id="IPR038261">
    <property type="entry name" value="GPP34-like_sf"/>
</dbReference>
<dbReference type="Pfam" id="PF05719">
    <property type="entry name" value="GPP34"/>
    <property type="match status" value="1"/>
</dbReference>
<dbReference type="GO" id="GO:0012505">
    <property type="term" value="C:endomembrane system"/>
    <property type="evidence" value="ECO:0007669"/>
    <property type="project" value="UniProtKB-ARBA"/>
</dbReference>
<dbReference type="GO" id="GO:0070273">
    <property type="term" value="F:phosphatidylinositol-4-phosphate binding"/>
    <property type="evidence" value="ECO:0007669"/>
    <property type="project" value="InterPro"/>
</dbReference>
<keyword evidence="6" id="KW-1185">Reference proteome</keyword>
<dbReference type="InterPro" id="IPR008628">
    <property type="entry name" value="GPP34-like"/>
</dbReference>
<comment type="caution">
    <text evidence="5">The sequence shown here is derived from an EMBL/GenBank/DDBJ whole genome shotgun (WGS) entry which is preliminary data.</text>
</comment>